<comment type="similarity">
    <text evidence="2">Belongs to the rad17/RAD24 family.</text>
</comment>
<evidence type="ECO:0000256" key="5">
    <source>
        <dbReference type="ARBA" id="ARBA00022840"/>
    </source>
</evidence>
<comment type="caution">
    <text evidence="9">The sequence shown here is derived from an EMBL/GenBank/DDBJ whole genome shotgun (WGS) entry which is preliminary data.</text>
</comment>
<dbReference type="CDD" id="cd18140">
    <property type="entry name" value="HLD_clamp_RFC"/>
    <property type="match status" value="1"/>
</dbReference>
<dbReference type="GO" id="GO:0003689">
    <property type="term" value="F:DNA clamp loader activity"/>
    <property type="evidence" value="ECO:0007669"/>
    <property type="project" value="TreeGrafter"/>
</dbReference>
<keyword evidence="10" id="KW-1185">Reference proteome</keyword>
<protein>
    <submittedName>
        <fullName evidence="9">Checkpoint protein Rad17/Rad24</fullName>
    </submittedName>
</protein>
<organism evidence="9 10">
    <name type="scientific">Cinnamomum micranthum f. kanehirae</name>
    <dbReference type="NCBI Taxonomy" id="337451"/>
    <lineage>
        <taxon>Eukaryota</taxon>
        <taxon>Viridiplantae</taxon>
        <taxon>Streptophyta</taxon>
        <taxon>Embryophyta</taxon>
        <taxon>Tracheophyta</taxon>
        <taxon>Spermatophyta</taxon>
        <taxon>Magnoliopsida</taxon>
        <taxon>Magnoliidae</taxon>
        <taxon>Laurales</taxon>
        <taxon>Lauraceae</taxon>
        <taxon>Cinnamomum</taxon>
    </lineage>
</organism>
<dbReference type="STRING" id="337451.A0A3S3QAF2"/>
<evidence type="ECO:0000313" key="9">
    <source>
        <dbReference type="EMBL" id="RWR81711.1"/>
    </source>
</evidence>
<dbReference type="Gene3D" id="1.10.8.60">
    <property type="match status" value="1"/>
</dbReference>
<dbReference type="PANTHER" id="PTHR12172">
    <property type="entry name" value="CELL CYCLE CHECKPOINT PROTEIN RAD17"/>
    <property type="match status" value="1"/>
</dbReference>
<dbReference type="GO" id="GO:0006281">
    <property type="term" value="P:DNA repair"/>
    <property type="evidence" value="ECO:0007669"/>
    <property type="project" value="InterPro"/>
</dbReference>
<dbReference type="EMBL" id="QPKB01000004">
    <property type="protein sequence ID" value="RWR81711.1"/>
    <property type="molecule type" value="Genomic_DNA"/>
</dbReference>
<evidence type="ECO:0000256" key="6">
    <source>
        <dbReference type="ARBA" id="ARBA00023242"/>
    </source>
</evidence>
<evidence type="ECO:0000256" key="2">
    <source>
        <dbReference type="ARBA" id="ARBA00006168"/>
    </source>
</evidence>
<dbReference type="GO" id="GO:0033314">
    <property type="term" value="P:mitotic DNA replication checkpoint signaling"/>
    <property type="evidence" value="ECO:0007669"/>
    <property type="project" value="TreeGrafter"/>
</dbReference>
<dbReference type="FunFam" id="3.40.50.300:FF:001661">
    <property type="entry name" value="RAD17 checkpoint clamp loader component"/>
    <property type="match status" value="1"/>
</dbReference>
<dbReference type="Proteomes" id="UP000283530">
    <property type="component" value="Unassembled WGS sequence"/>
</dbReference>
<sequence>MGKRPVVVISSSDDEDGGCSVSAGCNSSRSKSERSVGRKKCRRLKKASVLNRQLCKQGHKEEEANFDALLKDFYEDFHGHSMAPGERGRRQKLGSPWADSRELWVDKYRPRSLEELAVHKKKIEEVKMWLEEWVRTSKEQFCGHVLVITGQAGVGKSATINVIASQLGAEVCEWKTPTPTLWQEYIHNANSGTHYISKLEEFETFVERVRKYSLLRSISKDGSKQSVILLIDDLPLTNGRVAHGRLTKCLHFLAQSTQIPTVILVTEYGKADCGDNTNYSEELVLSLERAGASKVAFNPLTFNSVKKTLSRICREEQCNVPSEWIDHIAKASGGDIRHAITCLQYFCLRPDLMLPLNLSALSITQSRGKSEDLSEDLNEMSKLIVNKDENLDYEFPLPFGRDETLTLFHALGKFLHNKRETVDCSALGRDLFTLKDRYKRFPLKMDSPERVVLQMHGQARPIADFLHENVLDFLSDEAIEDAWIVASYLSDADRLLSTSLHGQAWSPIVAGKHDPENVTQLVSASVAVRGVLFGNSHPSPSRWHAIRSPKLWQVEKLRRHNKKLMLLEKFEAYSIFSSYGMSVMATEYKPTLKRLGFRSLEDLQVCRKMTECSKMEVGVYDLLDQDELEGGASVESEEDEIEDW</sequence>
<evidence type="ECO:0000256" key="1">
    <source>
        <dbReference type="ARBA" id="ARBA00004123"/>
    </source>
</evidence>
<dbReference type="InterPro" id="IPR027417">
    <property type="entry name" value="P-loop_NTPase"/>
</dbReference>
<keyword evidence="3" id="KW-0547">Nucleotide-binding</keyword>
<dbReference type="GO" id="GO:0003682">
    <property type="term" value="F:chromatin binding"/>
    <property type="evidence" value="ECO:0007669"/>
    <property type="project" value="TreeGrafter"/>
</dbReference>
<accession>A0A3S3QAF2</accession>
<dbReference type="InterPro" id="IPR004582">
    <property type="entry name" value="Checkpoint_prot_Rad17_Rad24"/>
</dbReference>
<feature type="region of interest" description="Disordered" evidence="8">
    <location>
        <begin position="1"/>
        <end position="37"/>
    </location>
</feature>
<dbReference type="PANTHER" id="PTHR12172:SF0">
    <property type="entry name" value="CELL CYCLE CHECKPOINT PROTEIN RAD17"/>
    <property type="match status" value="1"/>
</dbReference>
<dbReference type="AlphaFoldDB" id="A0A3S3QAF2"/>
<dbReference type="InterPro" id="IPR047854">
    <property type="entry name" value="RFC_lid"/>
</dbReference>
<dbReference type="Gene3D" id="3.40.50.300">
    <property type="entry name" value="P-loop containing nucleotide triphosphate hydrolases"/>
    <property type="match status" value="1"/>
</dbReference>
<dbReference type="Pfam" id="PF03215">
    <property type="entry name" value="Rad17"/>
    <property type="match status" value="1"/>
</dbReference>
<dbReference type="OrthoDB" id="10265971at2759"/>
<dbReference type="GO" id="GO:0000077">
    <property type="term" value="P:DNA damage checkpoint signaling"/>
    <property type="evidence" value="ECO:0007669"/>
    <property type="project" value="TreeGrafter"/>
</dbReference>
<keyword evidence="4" id="KW-0227">DNA damage</keyword>
<keyword evidence="5" id="KW-0067">ATP-binding</keyword>
<evidence type="ECO:0000256" key="4">
    <source>
        <dbReference type="ARBA" id="ARBA00022763"/>
    </source>
</evidence>
<evidence type="ECO:0000256" key="7">
    <source>
        <dbReference type="ARBA" id="ARBA00023306"/>
    </source>
</evidence>
<evidence type="ECO:0000313" key="10">
    <source>
        <dbReference type="Proteomes" id="UP000283530"/>
    </source>
</evidence>
<evidence type="ECO:0000256" key="8">
    <source>
        <dbReference type="SAM" id="MobiDB-lite"/>
    </source>
</evidence>
<name>A0A3S3QAF2_9MAGN</name>
<dbReference type="SUPFAM" id="SSF52540">
    <property type="entry name" value="P-loop containing nucleoside triphosphate hydrolases"/>
    <property type="match status" value="1"/>
</dbReference>
<evidence type="ECO:0000256" key="3">
    <source>
        <dbReference type="ARBA" id="ARBA00022741"/>
    </source>
</evidence>
<dbReference type="Pfam" id="PF21960">
    <property type="entry name" value="RCF1-5-like_lid"/>
    <property type="match status" value="1"/>
</dbReference>
<dbReference type="GO" id="GO:0005524">
    <property type="term" value="F:ATP binding"/>
    <property type="evidence" value="ECO:0007669"/>
    <property type="project" value="UniProtKB-KW"/>
</dbReference>
<keyword evidence="6" id="KW-0539">Nucleus</keyword>
<keyword evidence="7" id="KW-0131">Cell cycle</keyword>
<proteinExistence type="inferred from homology"/>
<reference evidence="9 10" key="1">
    <citation type="journal article" date="2019" name="Nat. Plants">
        <title>Stout camphor tree genome fills gaps in understanding of flowering plant genome evolution.</title>
        <authorList>
            <person name="Chaw S.M."/>
            <person name="Liu Y.C."/>
            <person name="Wu Y.W."/>
            <person name="Wang H.Y."/>
            <person name="Lin C.I."/>
            <person name="Wu C.S."/>
            <person name="Ke H.M."/>
            <person name="Chang L.Y."/>
            <person name="Hsu C.Y."/>
            <person name="Yang H.T."/>
            <person name="Sudianto E."/>
            <person name="Hsu M.H."/>
            <person name="Wu K.P."/>
            <person name="Wang L.N."/>
            <person name="Leebens-Mack J.H."/>
            <person name="Tsai I.J."/>
        </authorList>
    </citation>
    <scope>NUCLEOTIDE SEQUENCE [LARGE SCALE GENOMIC DNA]</scope>
    <source>
        <strain evidence="10">cv. Chaw 1501</strain>
        <tissue evidence="9">Young leaves</tissue>
    </source>
</reference>
<comment type="subcellular location">
    <subcellularLocation>
        <location evidence="1">Nucleus</location>
    </subcellularLocation>
</comment>
<gene>
    <name evidence="9" type="ORF">CKAN_01040500</name>
</gene>
<dbReference type="GO" id="GO:0005634">
    <property type="term" value="C:nucleus"/>
    <property type="evidence" value="ECO:0007669"/>
    <property type="project" value="UniProtKB-SubCell"/>
</dbReference>